<dbReference type="GO" id="GO:0005886">
    <property type="term" value="C:plasma membrane"/>
    <property type="evidence" value="ECO:0007669"/>
    <property type="project" value="TreeGrafter"/>
</dbReference>
<dbReference type="SUPFAM" id="SSF81665">
    <property type="entry name" value="Calcium ATPase, transmembrane domain M"/>
    <property type="match status" value="1"/>
</dbReference>
<reference evidence="9" key="1">
    <citation type="submission" date="2021-08" db="EMBL/GenBank/DDBJ databases">
        <title>WGS assembly of Ceratopteris richardii.</title>
        <authorList>
            <person name="Marchant D.B."/>
            <person name="Chen G."/>
            <person name="Jenkins J."/>
            <person name="Shu S."/>
            <person name="Leebens-Mack J."/>
            <person name="Grimwood J."/>
            <person name="Schmutz J."/>
            <person name="Soltis P."/>
            <person name="Soltis D."/>
            <person name="Chen Z.-H."/>
        </authorList>
    </citation>
    <scope>NUCLEOTIDE SEQUENCE</scope>
    <source>
        <strain evidence="9">Whitten #5841</strain>
        <tissue evidence="9">Leaf</tissue>
    </source>
</reference>
<feature type="transmembrane region" description="Helical" evidence="7">
    <location>
        <begin position="163"/>
        <end position="181"/>
    </location>
</feature>
<accession>A0A8T2QRJ9</accession>
<feature type="domain" description="P-type ATPase C-terminal" evidence="8">
    <location>
        <begin position="129"/>
        <end position="383"/>
    </location>
</feature>
<evidence type="ECO:0000256" key="7">
    <source>
        <dbReference type="SAM" id="Phobius"/>
    </source>
</evidence>
<dbReference type="Pfam" id="PF16212">
    <property type="entry name" value="PhoLip_ATPase_C"/>
    <property type="match status" value="1"/>
</dbReference>
<protein>
    <recommendedName>
        <fullName evidence="8">P-type ATPase C-terminal domain-containing protein</fullName>
    </recommendedName>
</protein>
<dbReference type="PANTHER" id="PTHR24092">
    <property type="entry name" value="PROBABLE PHOSPHOLIPID-TRANSPORTING ATPASE"/>
    <property type="match status" value="1"/>
</dbReference>
<feature type="transmembrane region" description="Helical" evidence="7">
    <location>
        <begin position="193"/>
        <end position="213"/>
    </location>
</feature>
<feature type="transmembrane region" description="Helical" evidence="7">
    <location>
        <begin position="354"/>
        <end position="381"/>
    </location>
</feature>
<dbReference type="GO" id="GO:0016887">
    <property type="term" value="F:ATP hydrolysis activity"/>
    <property type="evidence" value="ECO:0007669"/>
    <property type="project" value="InterPro"/>
</dbReference>
<keyword evidence="2 7" id="KW-0812">Transmembrane</keyword>
<keyword evidence="5 7" id="KW-1133">Transmembrane helix</keyword>
<dbReference type="GO" id="GO:0046872">
    <property type="term" value="F:metal ion binding"/>
    <property type="evidence" value="ECO:0007669"/>
    <property type="project" value="UniProtKB-KW"/>
</dbReference>
<dbReference type="EMBL" id="CM035438">
    <property type="protein sequence ID" value="KAH7285973.1"/>
    <property type="molecule type" value="Genomic_DNA"/>
</dbReference>
<evidence type="ECO:0000256" key="5">
    <source>
        <dbReference type="ARBA" id="ARBA00022989"/>
    </source>
</evidence>
<dbReference type="Gene3D" id="3.40.50.1000">
    <property type="entry name" value="HAD superfamily/HAD-like"/>
    <property type="match status" value="1"/>
</dbReference>
<keyword evidence="3" id="KW-0479">Metal-binding</keyword>
<dbReference type="GO" id="GO:0045332">
    <property type="term" value="P:phospholipid translocation"/>
    <property type="evidence" value="ECO:0007669"/>
    <property type="project" value="TreeGrafter"/>
</dbReference>
<evidence type="ECO:0000259" key="8">
    <source>
        <dbReference type="Pfam" id="PF16212"/>
    </source>
</evidence>
<dbReference type="InterPro" id="IPR032630">
    <property type="entry name" value="P_typ_ATPase_c"/>
</dbReference>
<evidence type="ECO:0000256" key="6">
    <source>
        <dbReference type="ARBA" id="ARBA00023136"/>
    </source>
</evidence>
<evidence type="ECO:0000256" key="2">
    <source>
        <dbReference type="ARBA" id="ARBA00022692"/>
    </source>
</evidence>
<evidence type="ECO:0000256" key="4">
    <source>
        <dbReference type="ARBA" id="ARBA00022842"/>
    </source>
</evidence>
<evidence type="ECO:0000313" key="10">
    <source>
        <dbReference type="Proteomes" id="UP000825935"/>
    </source>
</evidence>
<comment type="subcellular location">
    <subcellularLocation>
        <location evidence="1">Membrane</location>
        <topology evidence="1">Multi-pass membrane protein</topology>
    </subcellularLocation>
</comment>
<feature type="transmembrane region" description="Helical" evidence="7">
    <location>
        <begin position="244"/>
        <end position="268"/>
    </location>
</feature>
<evidence type="ECO:0000256" key="3">
    <source>
        <dbReference type="ARBA" id="ARBA00022723"/>
    </source>
</evidence>
<dbReference type="InterPro" id="IPR023298">
    <property type="entry name" value="ATPase_P-typ_TM_dom_sf"/>
</dbReference>
<name>A0A8T2QRJ9_CERRI</name>
<dbReference type="OMA" id="PELMENQ"/>
<gene>
    <name evidence="9" type="ORF">KP509_33G053600</name>
</gene>
<organism evidence="9 10">
    <name type="scientific">Ceratopteris richardii</name>
    <name type="common">Triangle waterfern</name>
    <dbReference type="NCBI Taxonomy" id="49495"/>
    <lineage>
        <taxon>Eukaryota</taxon>
        <taxon>Viridiplantae</taxon>
        <taxon>Streptophyta</taxon>
        <taxon>Embryophyta</taxon>
        <taxon>Tracheophyta</taxon>
        <taxon>Polypodiopsida</taxon>
        <taxon>Polypodiidae</taxon>
        <taxon>Polypodiales</taxon>
        <taxon>Pteridineae</taxon>
        <taxon>Pteridaceae</taxon>
        <taxon>Parkerioideae</taxon>
        <taxon>Ceratopteris</taxon>
    </lineage>
</organism>
<dbReference type="NCBIfam" id="TIGR01494">
    <property type="entry name" value="ATPase_P-type"/>
    <property type="match status" value="1"/>
</dbReference>
<dbReference type="OrthoDB" id="377733at2759"/>
<dbReference type="SUPFAM" id="SSF56784">
    <property type="entry name" value="HAD-like"/>
    <property type="match status" value="1"/>
</dbReference>
<dbReference type="InterPro" id="IPR001757">
    <property type="entry name" value="P_typ_ATPase"/>
</dbReference>
<keyword evidence="6 7" id="KW-0472">Membrane</keyword>
<comment type="caution">
    <text evidence="9">The sequence shown here is derived from an EMBL/GenBank/DDBJ whole genome shotgun (WGS) entry which is preliminary data.</text>
</comment>
<evidence type="ECO:0000256" key="1">
    <source>
        <dbReference type="ARBA" id="ARBA00004141"/>
    </source>
</evidence>
<dbReference type="Proteomes" id="UP000825935">
    <property type="component" value="Chromosome 33"/>
</dbReference>
<dbReference type="AlphaFoldDB" id="A0A8T2QRJ9"/>
<dbReference type="PANTHER" id="PTHR24092:SF150">
    <property type="entry name" value="PHOSPHOLIPID-TRANSPORTING ATPASE"/>
    <property type="match status" value="1"/>
</dbReference>
<keyword evidence="10" id="KW-1185">Reference proteome</keyword>
<dbReference type="GO" id="GO:0005524">
    <property type="term" value="F:ATP binding"/>
    <property type="evidence" value="ECO:0007669"/>
    <property type="project" value="InterPro"/>
</dbReference>
<dbReference type="GO" id="GO:0140326">
    <property type="term" value="F:ATPase-coupled intramembrane lipid transporter activity"/>
    <property type="evidence" value="ECO:0007669"/>
    <property type="project" value="TreeGrafter"/>
</dbReference>
<keyword evidence="4" id="KW-0460">Magnesium</keyword>
<feature type="transmembrane region" description="Helical" evidence="7">
    <location>
        <begin position="280"/>
        <end position="308"/>
    </location>
</feature>
<evidence type="ECO:0000313" key="9">
    <source>
        <dbReference type="EMBL" id="KAH7285973.1"/>
    </source>
</evidence>
<proteinExistence type="predicted"/>
<dbReference type="InterPro" id="IPR036412">
    <property type="entry name" value="HAD-like_sf"/>
</dbReference>
<sequence>MGTFLILTYSKFQLYTDFVKTQIRNGVDALHREEPDSSLSHAVIIDGKALDFVLQDDLLQQDFLSFALRCDSVICCRVSPIQKAKVTELVRNQGKEICLAIGDGANDVGMIQKANIGVGISGMEGQQAAMASDFSIAQFRFLEKLLLVHGAWCYKRINFMIKYFLYKNFVFGFSIFLFNAYTRFSGQSIYADWFLSLYNVVFTSAPVVVVAVMDQDLESKSRLQFPQLYKRGQLNSGNPMTHRIISWMLNGILQAAICYFCVIFGYGYGKIPDRSVGRMAGLFTIGTTMYTCVLFVVNFQIAILIQYWTWLHHFFIWGEIIVWFIFLLVFGAFPTKVSGELHRLFISITATSSSFYTVTLLSTVLALLPSFSVYCFLRVLYPSDSQIVQEREKLQGTEGFQIRSSAFPSRSELELASSHDGYPIVGSPMQGSLNTYDTFEAQARPLQNKDKQRSWHTDNNQESIGCNGIFEMTRSCSTQRRTSDMCYNDVK</sequence>
<dbReference type="InterPro" id="IPR023214">
    <property type="entry name" value="HAD_sf"/>
</dbReference>
<feature type="transmembrane region" description="Helical" evidence="7">
    <location>
        <begin position="314"/>
        <end position="333"/>
    </location>
</feature>